<protein>
    <recommendedName>
        <fullName evidence="1">Tubulin--tyrosine ligase-like protein 12 SET-like domain-containing protein</fullName>
    </recommendedName>
</protein>
<dbReference type="Gene3D" id="2.170.270.10">
    <property type="entry name" value="SET domain"/>
    <property type="match status" value="1"/>
</dbReference>
<comment type="caution">
    <text evidence="2">The sequence shown here is derived from an EMBL/GenBank/DDBJ whole genome shotgun (WGS) entry which is preliminary data.</text>
</comment>
<evidence type="ECO:0000259" key="1">
    <source>
        <dbReference type="Pfam" id="PF25556"/>
    </source>
</evidence>
<dbReference type="InterPro" id="IPR046341">
    <property type="entry name" value="SET_dom_sf"/>
</dbReference>
<dbReference type="EMBL" id="JADYXP020000007">
    <property type="protein sequence ID" value="KAL0120581.1"/>
    <property type="molecule type" value="Genomic_DNA"/>
</dbReference>
<name>A0AAW2G0A8_9HYME</name>
<dbReference type="PROSITE" id="PS51221">
    <property type="entry name" value="TTL"/>
    <property type="match status" value="1"/>
</dbReference>
<sequence length="616" mass="72625">MDNTDSYNMFVALHKAQLKSSGVPQIFWRALYKKIHDNILDAGKVFQLAKIEYENEEKHAIDPTWKLIVSAEKGISAQDCQNIYLIDHAWTYDTKYIQQRLFSAPPLVERMCLLMGLSIEVDYLEQVKNVITEMWRYNQSYSANFGQIENRMPIWYIMDEVGCAINHSNEPNFRAVPFMHRINGLIYTILFPIKDVAVGEEITRDFVEGLTNDPETRRALLLPWVHSSFQDESFEQIEPDENYFLTGQDPESLPEILDEIKIDTNRKVKVYSQYSYVKKYLTDPAFEITDNEEEADILWIVTHYKKYKELIVSSPHVFINQFPYENVLTIKDLLAITCRRKAMNKLYDLDTLETYPEWLPTTYNLSTELVQFVAYFTQRSNKNLDNYWICKPWNLARGLDIHITKNLYHILRMPSTGPKIAQKYVQHPVLYNRPDIDQVKFDIRYIVLLKSVKPLRAYAYANFFLRFANLSFKLDDFDIYEQHFTVMNYGEANRLFHVKCDDFIANWESQYPDYPWKTYVEPKILFVLRQIFEAAVAQPPPKGIAESPQSRAVYAADLMLEWRCSEMQPKLLEINFAPDCERACKYYPDFYNDIFKCLFLDIENPEVFHVLNAAQE</sequence>
<dbReference type="Proteomes" id="UP001430953">
    <property type="component" value="Unassembled WGS sequence"/>
</dbReference>
<accession>A0AAW2G0A8</accession>
<dbReference type="GO" id="GO:0005737">
    <property type="term" value="C:cytoplasm"/>
    <property type="evidence" value="ECO:0007669"/>
    <property type="project" value="TreeGrafter"/>
</dbReference>
<dbReference type="Gene3D" id="3.30.470.20">
    <property type="entry name" value="ATP-grasp fold, B domain"/>
    <property type="match status" value="1"/>
</dbReference>
<dbReference type="SUPFAM" id="SSF82199">
    <property type="entry name" value="SET domain"/>
    <property type="match status" value="1"/>
</dbReference>
<dbReference type="Pfam" id="PF25556">
    <property type="entry name" value="SET_TTL"/>
    <property type="match status" value="1"/>
</dbReference>
<reference evidence="2 3" key="1">
    <citation type="submission" date="2023-03" db="EMBL/GenBank/DDBJ databases">
        <title>High recombination rates correlate with genetic variation in Cardiocondyla obscurior ants.</title>
        <authorList>
            <person name="Errbii M."/>
        </authorList>
    </citation>
    <scope>NUCLEOTIDE SEQUENCE [LARGE SCALE GENOMIC DNA]</scope>
    <source>
        <strain evidence="2">Alpha-2009</strain>
        <tissue evidence="2">Whole body</tissue>
    </source>
</reference>
<dbReference type="PANTHER" id="PTHR46088">
    <property type="entry name" value="TUBULIN--TYROSINE LIGASE-LIKE PROTEIN 12"/>
    <property type="match status" value="1"/>
</dbReference>
<dbReference type="InterPro" id="IPR027749">
    <property type="entry name" value="TTLL12"/>
</dbReference>
<evidence type="ECO:0000313" key="2">
    <source>
        <dbReference type="EMBL" id="KAL0120581.1"/>
    </source>
</evidence>
<dbReference type="InterPro" id="IPR004344">
    <property type="entry name" value="TTL/TTLL_fam"/>
</dbReference>
<dbReference type="Pfam" id="PF03133">
    <property type="entry name" value="TTL"/>
    <property type="match status" value="1"/>
</dbReference>
<feature type="domain" description="Tubulin--tyrosine ligase-like protein 12 SET-like" evidence="1">
    <location>
        <begin position="61"/>
        <end position="227"/>
    </location>
</feature>
<dbReference type="AlphaFoldDB" id="A0AAW2G0A8"/>
<dbReference type="InterPro" id="IPR057954">
    <property type="entry name" value="SET_TTL12"/>
</dbReference>
<organism evidence="2 3">
    <name type="scientific">Cardiocondyla obscurior</name>
    <dbReference type="NCBI Taxonomy" id="286306"/>
    <lineage>
        <taxon>Eukaryota</taxon>
        <taxon>Metazoa</taxon>
        <taxon>Ecdysozoa</taxon>
        <taxon>Arthropoda</taxon>
        <taxon>Hexapoda</taxon>
        <taxon>Insecta</taxon>
        <taxon>Pterygota</taxon>
        <taxon>Neoptera</taxon>
        <taxon>Endopterygota</taxon>
        <taxon>Hymenoptera</taxon>
        <taxon>Apocrita</taxon>
        <taxon>Aculeata</taxon>
        <taxon>Formicoidea</taxon>
        <taxon>Formicidae</taxon>
        <taxon>Myrmicinae</taxon>
        <taxon>Cardiocondyla</taxon>
    </lineage>
</organism>
<gene>
    <name evidence="2" type="ORF">PUN28_008343</name>
</gene>
<proteinExistence type="predicted"/>
<dbReference type="SUPFAM" id="SSF56059">
    <property type="entry name" value="Glutathione synthetase ATP-binding domain-like"/>
    <property type="match status" value="1"/>
</dbReference>
<keyword evidence="3" id="KW-1185">Reference proteome</keyword>
<dbReference type="PANTHER" id="PTHR46088:SF1">
    <property type="entry name" value="TUBULIN--TYROSINE LIGASE-LIKE PROTEIN 12"/>
    <property type="match status" value="1"/>
</dbReference>
<evidence type="ECO:0000313" key="3">
    <source>
        <dbReference type="Proteomes" id="UP001430953"/>
    </source>
</evidence>